<dbReference type="RefSeq" id="WP_212641807.1">
    <property type="nucleotide sequence ID" value="NZ_CP074132.1"/>
</dbReference>
<organism evidence="3 4">
    <name type="scientific">Nocardiopsis akebiae</name>
    <dbReference type="NCBI Taxonomy" id="2831968"/>
    <lineage>
        <taxon>Bacteria</taxon>
        <taxon>Bacillati</taxon>
        <taxon>Actinomycetota</taxon>
        <taxon>Actinomycetes</taxon>
        <taxon>Streptosporangiales</taxon>
        <taxon>Nocardiopsidaceae</taxon>
        <taxon>Nocardiopsis</taxon>
    </lineage>
</organism>
<gene>
    <name evidence="3" type="primary">meaB</name>
    <name evidence="3" type="ORF">KGD83_27510</name>
</gene>
<feature type="region of interest" description="Disordered" evidence="2">
    <location>
        <begin position="334"/>
        <end position="386"/>
    </location>
</feature>
<evidence type="ECO:0000256" key="2">
    <source>
        <dbReference type="SAM" id="MobiDB-lite"/>
    </source>
</evidence>
<dbReference type="NCBIfam" id="NF006958">
    <property type="entry name" value="PRK09435.1"/>
    <property type="match status" value="1"/>
</dbReference>
<dbReference type="Pfam" id="PF03308">
    <property type="entry name" value="MeaB"/>
    <property type="match status" value="1"/>
</dbReference>
<dbReference type="InterPro" id="IPR005129">
    <property type="entry name" value="GTPase_ArgK"/>
</dbReference>
<evidence type="ECO:0000256" key="1">
    <source>
        <dbReference type="ARBA" id="ARBA00009625"/>
    </source>
</evidence>
<comment type="similarity">
    <text evidence="1">Belongs to the SIMIBI class G3E GTPase family. ArgK/MeaB subfamily.</text>
</comment>
<dbReference type="Proteomes" id="UP000678016">
    <property type="component" value="Chromosome"/>
</dbReference>
<feature type="compositionally biased region" description="Basic and acidic residues" evidence="2">
    <location>
        <begin position="339"/>
        <end position="349"/>
    </location>
</feature>
<keyword evidence="4" id="KW-1185">Reference proteome</keyword>
<dbReference type="Gene3D" id="3.40.50.300">
    <property type="entry name" value="P-loop containing nucleotide triphosphate hydrolases"/>
    <property type="match status" value="1"/>
</dbReference>
<dbReference type="CDD" id="cd03114">
    <property type="entry name" value="MMAA-like"/>
    <property type="match status" value="1"/>
</dbReference>
<dbReference type="EC" id="3.6.5.-" evidence="3"/>
<name>A0ABX8C3C8_9ACTN</name>
<evidence type="ECO:0000313" key="4">
    <source>
        <dbReference type="Proteomes" id="UP000678016"/>
    </source>
</evidence>
<feature type="compositionally biased region" description="Gly residues" evidence="2">
    <location>
        <begin position="364"/>
        <end position="386"/>
    </location>
</feature>
<keyword evidence="3" id="KW-0378">Hydrolase</keyword>
<dbReference type="EMBL" id="CP074132">
    <property type="protein sequence ID" value="QUX28894.1"/>
    <property type="molecule type" value="Genomic_DNA"/>
</dbReference>
<evidence type="ECO:0000313" key="3">
    <source>
        <dbReference type="EMBL" id="QUX28894.1"/>
    </source>
</evidence>
<accession>A0ABX8C3C8</accession>
<protein>
    <submittedName>
        <fullName evidence="3">Methylmalonyl Co-A mutase-associated GTPase MeaB</fullName>
        <ecNumber evidence="3">3.6.5.-</ecNumber>
    </submittedName>
</protein>
<dbReference type="Gene3D" id="1.10.287.130">
    <property type="match status" value="1"/>
</dbReference>
<proteinExistence type="inferred from homology"/>
<dbReference type="NCBIfam" id="TIGR00750">
    <property type="entry name" value="lao"/>
    <property type="match status" value="1"/>
</dbReference>
<reference evidence="4" key="1">
    <citation type="submission" date="2021-05" db="EMBL/GenBank/DDBJ databases">
        <title>Direct Submission.</title>
        <authorList>
            <person name="Li K."/>
            <person name="Gao J."/>
        </authorList>
    </citation>
    <scope>NUCLEOTIDE SEQUENCE [LARGE SCALE GENOMIC DNA]</scope>
    <source>
        <strain evidence="4">HDS12</strain>
    </source>
</reference>
<dbReference type="GO" id="GO:0016787">
    <property type="term" value="F:hydrolase activity"/>
    <property type="evidence" value="ECO:0007669"/>
    <property type="project" value="UniProtKB-KW"/>
</dbReference>
<dbReference type="SUPFAM" id="SSF52540">
    <property type="entry name" value="P-loop containing nucleoside triphosphate hydrolases"/>
    <property type="match status" value="1"/>
</dbReference>
<dbReference type="PANTHER" id="PTHR23408:SF3">
    <property type="entry name" value="METHYLMALONIC ACIDURIA TYPE A PROTEIN, MITOCHONDRIAL"/>
    <property type="match status" value="1"/>
</dbReference>
<sequence length="386" mass="40653">MAEQGSVPGARRSGRRRRVDVDALAEGVLAGHRPTLARAITLVESRRPDHARPAQELLVRLLPHTGGARRVGITGVPGVGKSTFVDALGTRLTKAGHRVAVLAVDPSSTRTGGSILGDKTRMEHLAVDPDAFIRPSPTAGTLGGVARATRETMLLMEAAGFDVVLVETVGVGQSEVAVAAMVDCFCFLTLARTGDQLQGIKKGVLELVDVVAVNKADGPHADDARRAARELSRALRLLQPVHPDWRPPVLTCSGLTGDGLDEVWDAVTRHRAVLERDGALAERRSRQGVSWMWDQVRDQLMDAFLRDPRVASLLPGTEERVRSGETTATLAARTLLDSFSRDRGSRPEGEPGGGAVRGADPTGERGGGAGPEHGAEPSGGPGPSGG</sequence>
<dbReference type="InterPro" id="IPR027417">
    <property type="entry name" value="P-loop_NTPase"/>
</dbReference>
<dbReference type="PANTHER" id="PTHR23408">
    <property type="entry name" value="METHYLMALONYL-COA MUTASE"/>
    <property type="match status" value="1"/>
</dbReference>
<dbReference type="Gene3D" id="1.20.5.170">
    <property type="match status" value="1"/>
</dbReference>